<protein>
    <submittedName>
        <fullName evidence="1">Uncharacterized protein</fullName>
    </submittedName>
</protein>
<evidence type="ECO:0000313" key="1">
    <source>
        <dbReference type="EMBL" id="KAE9611107.1"/>
    </source>
</evidence>
<dbReference type="AlphaFoldDB" id="A0A6A4QAY5"/>
<dbReference type="Proteomes" id="UP000447434">
    <property type="component" value="Chromosome 7"/>
</dbReference>
<proteinExistence type="predicted"/>
<evidence type="ECO:0000313" key="2">
    <source>
        <dbReference type="Proteomes" id="UP000447434"/>
    </source>
</evidence>
<reference evidence="2" key="1">
    <citation type="journal article" date="2020" name="Nat. Commun.">
        <title>Genome sequence of the cluster root forming white lupin.</title>
        <authorList>
            <person name="Hufnagel B."/>
            <person name="Marques A."/>
            <person name="Soriano A."/>
            <person name="Marques L."/>
            <person name="Divol F."/>
            <person name="Doumas P."/>
            <person name="Sallet E."/>
            <person name="Mancinotti D."/>
            <person name="Carrere S."/>
            <person name="Marande W."/>
            <person name="Arribat S."/>
            <person name="Keller J."/>
            <person name="Huneau C."/>
            <person name="Blein T."/>
            <person name="Aime D."/>
            <person name="Laguerre M."/>
            <person name="Taylor J."/>
            <person name="Schubert V."/>
            <person name="Nelson M."/>
            <person name="Geu-Flores F."/>
            <person name="Crespi M."/>
            <person name="Gallardo-Guerrero K."/>
            <person name="Delaux P.-M."/>
            <person name="Salse J."/>
            <person name="Berges H."/>
            <person name="Guyot R."/>
            <person name="Gouzy J."/>
            <person name="Peret B."/>
        </authorList>
    </citation>
    <scope>NUCLEOTIDE SEQUENCE [LARGE SCALE GENOMIC DNA]</scope>
    <source>
        <strain evidence="2">cv. Amiga</strain>
    </source>
</reference>
<organism evidence="1 2">
    <name type="scientific">Lupinus albus</name>
    <name type="common">White lupine</name>
    <name type="synonym">Lupinus termis</name>
    <dbReference type="NCBI Taxonomy" id="3870"/>
    <lineage>
        <taxon>Eukaryota</taxon>
        <taxon>Viridiplantae</taxon>
        <taxon>Streptophyta</taxon>
        <taxon>Embryophyta</taxon>
        <taxon>Tracheophyta</taxon>
        <taxon>Spermatophyta</taxon>
        <taxon>Magnoliopsida</taxon>
        <taxon>eudicotyledons</taxon>
        <taxon>Gunneridae</taxon>
        <taxon>Pentapetalae</taxon>
        <taxon>rosids</taxon>
        <taxon>fabids</taxon>
        <taxon>Fabales</taxon>
        <taxon>Fabaceae</taxon>
        <taxon>Papilionoideae</taxon>
        <taxon>50 kb inversion clade</taxon>
        <taxon>genistoids sensu lato</taxon>
        <taxon>core genistoids</taxon>
        <taxon>Genisteae</taxon>
        <taxon>Lupinus</taxon>
    </lineage>
</organism>
<sequence>MTNRSVSVSDTCPTSTREGVSRIHASDVPYVKKNYTSQVVCFDFLRLIRKEIENFFVILGHFS</sequence>
<dbReference type="EMBL" id="WOCE01000007">
    <property type="protein sequence ID" value="KAE9611107.1"/>
    <property type="molecule type" value="Genomic_DNA"/>
</dbReference>
<accession>A0A6A4QAY5</accession>
<gene>
    <name evidence="1" type="ORF">Lalb_Chr07g0194181</name>
</gene>
<keyword evidence="2" id="KW-1185">Reference proteome</keyword>
<name>A0A6A4QAY5_LUPAL</name>
<comment type="caution">
    <text evidence="1">The sequence shown here is derived from an EMBL/GenBank/DDBJ whole genome shotgun (WGS) entry which is preliminary data.</text>
</comment>